<dbReference type="InterPro" id="IPR039165">
    <property type="entry name" value="CREBRF"/>
</dbReference>
<feature type="compositionally biased region" description="Basic and acidic residues" evidence="1">
    <location>
        <begin position="396"/>
        <end position="408"/>
    </location>
</feature>
<accession>A0ABD3VQI1</accession>
<feature type="region of interest" description="Disordered" evidence="1">
    <location>
        <begin position="385"/>
        <end position="425"/>
    </location>
</feature>
<dbReference type="Proteomes" id="UP001634394">
    <property type="component" value="Unassembled WGS sequence"/>
</dbReference>
<proteinExistence type="predicted"/>
<evidence type="ECO:0000256" key="1">
    <source>
        <dbReference type="SAM" id="MobiDB-lite"/>
    </source>
</evidence>
<evidence type="ECO:0000313" key="4">
    <source>
        <dbReference type="Proteomes" id="UP001634394"/>
    </source>
</evidence>
<dbReference type="InterPro" id="IPR004827">
    <property type="entry name" value="bZIP"/>
</dbReference>
<dbReference type="InterPro" id="IPR046347">
    <property type="entry name" value="bZIP_sf"/>
</dbReference>
<dbReference type="PROSITE" id="PS00036">
    <property type="entry name" value="BZIP_BASIC"/>
    <property type="match status" value="1"/>
</dbReference>
<name>A0ABD3VQI1_SINWO</name>
<gene>
    <name evidence="3" type="ORF">ACJMK2_005168</name>
</gene>
<feature type="region of interest" description="Disordered" evidence="1">
    <location>
        <begin position="325"/>
        <end position="346"/>
    </location>
</feature>
<dbReference type="CDD" id="cd14809">
    <property type="entry name" value="bZIP_AUREO-like"/>
    <property type="match status" value="1"/>
</dbReference>
<dbReference type="EMBL" id="JBJQND010000010">
    <property type="protein sequence ID" value="KAL3863411.1"/>
    <property type="molecule type" value="Genomic_DNA"/>
</dbReference>
<evidence type="ECO:0000259" key="2">
    <source>
        <dbReference type="PROSITE" id="PS00036"/>
    </source>
</evidence>
<dbReference type="PANTHER" id="PTHR21552">
    <property type="entry name" value="ADULT RETINA PROTEIN"/>
    <property type="match status" value="1"/>
</dbReference>
<dbReference type="PANTHER" id="PTHR21552:SF2">
    <property type="entry name" value="CREB3 REGULATORY FACTOR"/>
    <property type="match status" value="1"/>
</dbReference>
<feature type="domain" description="BZIP" evidence="2">
    <location>
        <begin position="537"/>
        <end position="551"/>
    </location>
</feature>
<comment type="caution">
    <text evidence="3">The sequence shown here is derived from an EMBL/GenBank/DDBJ whole genome shotgun (WGS) entry which is preliminary data.</text>
</comment>
<organism evidence="3 4">
    <name type="scientific">Sinanodonta woodiana</name>
    <name type="common">Chinese pond mussel</name>
    <name type="synonym">Anodonta woodiana</name>
    <dbReference type="NCBI Taxonomy" id="1069815"/>
    <lineage>
        <taxon>Eukaryota</taxon>
        <taxon>Metazoa</taxon>
        <taxon>Spiralia</taxon>
        <taxon>Lophotrochozoa</taxon>
        <taxon>Mollusca</taxon>
        <taxon>Bivalvia</taxon>
        <taxon>Autobranchia</taxon>
        <taxon>Heteroconchia</taxon>
        <taxon>Palaeoheterodonta</taxon>
        <taxon>Unionida</taxon>
        <taxon>Unionoidea</taxon>
        <taxon>Unionidae</taxon>
        <taxon>Unioninae</taxon>
        <taxon>Sinanodonta</taxon>
    </lineage>
</organism>
<dbReference type="AlphaFoldDB" id="A0ABD3VQI1"/>
<reference evidence="3 4" key="1">
    <citation type="submission" date="2024-11" db="EMBL/GenBank/DDBJ databases">
        <title>Chromosome-level genome assembly of the freshwater bivalve Anodonta woodiana.</title>
        <authorList>
            <person name="Chen X."/>
        </authorList>
    </citation>
    <scope>NUCLEOTIDE SEQUENCE [LARGE SCALE GENOMIC DNA]</scope>
    <source>
        <strain evidence="3">MN2024</strain>
        <tissue evidence="3">Gills</tissue>
    </source>
</reference>
<protein>
    <recommendedName>
        <fullName evidence="2">BZIP domain-containing protein</fullName>
    </recommendedName>
</protein>
<evidence type="ECO:0000313" key="3">
    <source>
        <dbReference type="EMBL" id="KAL3863411.1"/>
    </source>
</evidence>
<sequence length="630" mass="69988">MTVASQRQKQKVIGEISMDGFAPTSDCIDFLSPTGDTISNTDLLDTSIYASSPNSLYMYDQEKGDMQSSFGTPPSTGSFIYTDDFDLNSQYEMSHDISASLLPCVQKTTAAVSSCKDTGHMWGEMGKMSKIEGALQFSLNPATSEPTLAELNETESYLDGLLLENYLAIDQIDSEFKGKSKDNTCSTNVSFLCDPHKLVKEESPLDSMSDSNYYTGSSLQSHWQNDLTSMSSSPSLYLVKREAPETVTSSHGPKSCTVLSPDSLSGNPMSNVSFPVKLENDTLSTMPKTKGDNQSKLLKLLQNNNGSFPQEESLKLKMPVATPAAPAVGPNLRRKRTSGTAGLESMDEKWEELKEIIFTKGDQNTEKQGGKPEYVRVKRERYDSGSSIMSYDESDSDHGDGDDDWHSDSDDDGCHDDELSLEPGESLLGNDEKQYFWQYNLQSKGPKGQRVQFSLSSDPHILHDFEDPVFDSSINNLSGIGVSIKHGGKARKGDGNDIIPNPKKLFQIGLQLRKISRQINDFAPVSELPSSARSMTRKEKNKLASRACRMKKKAQHEANKVKLYGLEQEQRQLLDVLRKIRLLLINKLGVKQEEVVSEKLTEKLEKLIKEHLVQSITTKCITFQRMGYDS</sequence>
<dbReference type="SUPFAM" id="SSF57959">
    <property type="entry name" value="Leucine zipper domain"/>
    <property type="match status" value="1"/>
</dbReference>
<keyword evidence="4" id="KW-1185">Reference proteome</keyword>